<proteinExistence type="predicted"/>
<feature type="coiled-coil region" evidence="1">
    <location>
        <begin position="247"/>
        <end position="285"/>
    </location>
</feature>
<evidence type="ECO:0000313" key="3">
    <source>
        <dbReference type="EMBL" id="PIP39341.1"/>
    </source>
</evidence>
<sequence>AEQYIETSKRKFYRFLDMETKKIIISKQLNRFDAAYIFSAKQKLKGLQKIGYGYDIMHITLTVSHTENADYIEKYRLLKSKFNDFMCYLKRLMKKNINYVSTYEVTTANDGRFHQHIHLIVIGQGYLPKKIISLLSVKWKKITNSRYIHFKYISKNRNINIFPYVMKYVTKEFANVNLTTVLLFSVKGKAYTMSQRLSQLISEKTVEIGTKKYKYIDTFEVQDIFWGYDISLYDPASLTFFFTFISDEEKTKLLAEAQQQAEATQKRQKENEEAERRNIEIYEKNRMSIINMIKIK</sequence>
<dbReference type="Proteomes" id="UP000231067">
    <property type="component" value="Unassembled WGS sequence"/>
</dbReference>
<feature type="non-terminal residue" evidence="3">
    <location>
        <position position="1"/>
    </location>
</feature>
<reference evidence="3 4" key="1">
    <citation type="submission" date="2017-09" db="EMBL/GenBank/DDBJ databases">
        <title>Depth-based differentiation of microbial function through sediment-hosted aquifers and enrichment of novel symbionts in the deep terrestrial subsurface.</title>
        <authorList>
            <person name="Probst A.J."/>
            <person name="Ladd B."/>
            <person name="Jarett J.K."/>
            <person name="Geller-Mcgrath D.E."/>
            <person name="Sieber C.M."/>
            <person name="Emerson J.B."/>
            <person name="Anantharaman K."/>
            <person name="Thomas B.C."/>
            <person name="Malmstrom R."/>
            <person name="Stieglmeier M."/>
            <person name="Klingl A."/>
            <person name="Woyke T."/>
            <person name="Ryan C.M."/>
            <person name="Banfield J.F."/>
        </authorList>
    </citation>
    <scope>NUCLEOTIDE SEQUENCE [LARGE SCALE GENOMIC DNA]</scope>
    <source>
        <strain evidence="3">CG23_combo_of_CG06-09_8_20_14_all_40_23</strain>
    </source>
</reference>
<name>A0A2H0A1V0_9BACT</name>
<gene>
    <name evidence="3" type="ORF">COX18_10385</name>
</gene>
<organism evidence="3 4">
    <name type="scientific">Candidatus Desantisbacteria bacterium CG23_combo_of_CG06-09_8_20_14_all_40_23</name>
    <dbReference type="NCBI Taxonomy" id="1974550"/>
    <lineage>
        <taxon>Bacteria</taxon>
        <taxon>Candidatus Desantisiibacteriota</taxon>
    </lineage>
</organism>
<keyword evidence="1" id="KW-0175">Coiled coil</keyword>
<evidence type="ECO:0000259" key="2">
    <source>
        <dbReference type="Pfam" id="PF23343"/>
    </source>
</evidence>
<dbReference type="Pfam" id="PF23343">
    <property type="entry name" value="REP_ORF2-G2P"/>
    <property type="match status" value="1"/>
</dbReference>
<evidence type="ECO:0000256" key="1">
    <source>
        <dbReference type="SAM" id="Coils"/>
    </source>
</evidence>
<comment type="caution">
    <text evidence="3">The sequence shown here is derived from an EMBL/GenBank/DDBJ whole genome shotgun (WGS) entry which is preliminary data.</text>
</comment>
<accession>A0A2H0A1V0</accession>
<dbReference type="EMBL" id="PCSH01000177">
    <property type="protein sequence ID" value="PIP39341.1"/>
    <property type="molecule type" value="Genomic_DNA"/>
</dbReference>
<protein>
    <recommendedName>
        <fullName evidence="2">Replication-associated protein ORF2/G2P domain-containing protein</fullName>
    </recommendedName>
</protein>
<evidence type="ECO:0000313" key="4">
    <source>
        <dbReference type="Proteomes" id="UP000231067"/>
    </source>
</evidence>
<dbReference type="AlphaFoldDB" id="A0A2H0A1V0"/>
<dbReference type="InterPro" id="IPR056906">
    <property type="entry name" value="ORF2/G2P_dom"/>
</dbReference>
<feature type="domain" description="Replication-associated protein ORF2/G2P" evidence="2">
    <location>
        <begin position="59"/>
        <end position="172"/>
    </location>
</feature>